<evidence type="ECO:0000256" key="1">
    <source>
        <dbReference type="SAM" id="MobiDB-lite"/>
    </source>
</evidence>
<proteinExistence type="predicted"/>
<dbReference type="Gene3D" id="3.40.190.10">
    <property type="entry name" value="Periplasmic binding protein-like II"/>
    <property type="match status" value="1"/>
</dbReference>
<evidence type="ECO:0000256" key="2">
    <source>
        <dbReference type="SAM" id="SignalP"/>
    </source>
</evidence>
<dbReference type="GO" id="GO:0042597">
    <property type="term" value="C:periplasmic space"/>
    <property type="evidence" value="ECO:0007669"/>
    <property type="project" value="UniProtKB-ARBA"/>
</dbReference>
<dbReference type="EMBL" id="FOKA01000011">
    <property type="protein sequence ID" value="SFB24370.1"/>
    <property type="molecule type" value="Genomic_DNA"/>
</dbReference>
<dbReference type="PIRSF" id="PIRSF002741">
    <property type="entry name" value="MppA"/>
    <property type="match status" value="1"/>
</dbReference>
<dbReference type="AlphaFoldDB" id="A0A1I0ZIK5"/>
<dbReference type="InterPro" id="IPR039424">
    <property type="entry name" value="SBP_5"/>
</dbReference>
<dbReference type="InterPro" id="IPR000914">
    <property type="entry name" value="SBP_5_dom"/>
</dbReference>
<dbReference type="GO" id="GO:0015833">
    <property type="term" value="P:peptide transport"/>
    <property type="evidence" value="ECO:0007669"/>
    <property type="project" value="TreeGrafter"/>
</dbReference>
<feature type="region of interest" description="Disordered" evidence="1">
    <location>
        <begin position="32"/>
        <end position="52"/>
    </location>
</feature>
<dbReference type="CDD" id="cd08492">
    <property type="entry name" value="PBP2_NikA_DppA_OppA_like_15"/>
    <property type="match status" value="1"/>
</dbReference>
<keyword evidence="5" id="KW-1185">Reference proteome</keyword>
<dbReference type="PROSITE" id="PS51257">
    <property type="entry name" value="PROKAR_LIPOPROTEIN"/>
    <property type="match status" value="1"/>
</dbReference>
<keyword evidence="2" id="KW-0732">Signal</keyword>
<gene>
    <name evidence="4" type="ORF">SAMN05421867_11112</name>
</gene>
<feature type="signal peptide" evidence="2">
    <location>
        <begin position="1"/>
        <end position="28"/>
    </location>
</feature>
<dbReference type="Pfam" id="PF00496">
    <property type="entry name" value="SBP_bac_5"/>
    <property type="match status" value="1"/>
</dbReference>
<dbReference type="PANTHER" id="PTHR30290">
    <property type="entry name" value="PERIPLASMIC BINDING COMPONENT OF ABC TRANSPORTER"/>
    <property type="match status" value="1"/>
</dbReference>
<dbReference type="Gene3D" id="3.10.105.10">
    <property type="entry name" value="Dipeptide-binding Protein, Domain 3"/>
    <property type="match status" value="1"/>
</dbReference>
<evidence type="ECO:0000313" key="4">
    <source>
        <dbReference type="EMBL" id="SFB24370.1"/>
    </source>
</evidence>
<evidence type="ECO:0000313" key="5">
    <source>
        <dbReference type="Proteomes" id="UP000199012"/>
    </source>
</evidence>
<dbReference type="SUPFAM" id="SSF53850">
    <property type="entry name" value="Periplasmic binding protein-like II"/>
    <property type="match status" value="1"/>
</dbReference>
<dbReference type="GO" id="GO:0043190">
    <property type="term" value="C:ATP-binding cassette (ABC) transporter complex"/>
    <property type="evidence" value="ECO:0007669"/>
    <property type="project" value="InterPro"/>
</dbReference>
<reference evidence="4 5" key="1">
    <citation type="submission" date="2016-10" db="EMBL/GenBank/DDBJ databases">
        <authorList>
            <person name="de Groot N.N."/>
        </authorList>
    </citation>
    <scope>NUCLEOTIDE SEQUENCE [LARGE SCALE GENOMIC DNA]</scope>
    <source>
        <strain evidence="4 5">CGMCC 4.6945</strain>
    </source>
</reference>
<organism evidence="4 5">
    <name type="scientific">Cellulomonas marina</name>
    <dbReference type="NCBI Taxonomy" id="988821"/>
    <lineage>
        <taxon>Bacteria</taxon>
        <taxon>Bacillati</taxon>
        <taxon>Actinomycetota</taxon>
        <taxon>Actinomycetes</taxon>
        <taxon>Micrococcales</taxon>
        <taxon>Cellulomonadaceae</taxon>
        <taxon>Cellulomonas</taxon>
    </lineage>
</organism>
<sequence>MRTTRPHRRLAAAAAPALVAVLALTACAGGSGSAASDGATSTDGSTAGATGDPVEGGRLRLAYFPDNAAFACVDPFQTYWIEHRTVIRNYADSLTDQDPETGEIVPWLATSWTVDDAGTEYTFDLRTDVTFSDGTAFGPEAVKTAFDSHAAVLQELPTAYGGVYLAGYESTEVVDADTVVIRFSTPNAAFLQGTSTTNLAVLAPASYAKTPEERCLGDVVGSGPFVLDSYTPGEGISLSKRDGYAWGSELRENTGEAYLDGIDITYVAEDSVRIGQLTSGAIDIAWPRQPITENDQALVTANGAQLVSRSLPGPANNLYPNLSEGKVLAEADVRRALQKAIDRQTYASTVFGADYPAVTSIYDTTTPGYVDHSENLAHDPDGAAELLEDAGWALEDDGYRYRDGQRLRLSTPVVQGFTAGDQLIQDQLKAVGIDLQLDVITQAQRSDVLSSGDYDLISTYYTRADPGVIQWIVDSRYAGSKAQADNALTPEQAAQVQALLDEGTTTTDPDARAEVYGELQDLYLDEALAFPTFERVQTAALAADVHGFRFTSESFGDFAGTWIGDAS</sequence>
<dbReference type="RefSeq" id="WP_090033467.1">
    <property type="nucleotide sequence ID" value="NZ_BONM01000007.1"/>
</dbReference>
<dbReference type="Proteomes" id="UP000199012">
    <property type="component" value="Unassembled WGS sequence"/>
</dbReference>
<feature type="chain" id="PRO_5039562410" evidence="2">
    <location>
        <begin position="29"/>
        <end position="567"/>
    </location>
</feature>
<dbReference type="OrthoDB" id="5240629at2"/>
<dbReference type="InterPro" id="IPR030678">
    <property type="entry name" value="Peptide/Ni-bd"/>
</dbReference>
<name>A0A1I0ZIK5_9CELL</name>
<protein>
    <submittedName>
        <fullName evidence="4">Peptide/nickel transport system substrate-binding protein</fullName>
    </submittedName>
</protein>
<feature type="domain" description="Solute-binding protein family 5" evidence="3">
    <location>
        <begin position="103"/>
        <end position="463"/>
    </location>
</feature>
<dbReference type="GO" id="GO:1904680">
    <property type="term" value="F:peptide transmembrane transporter activity"/>
    <property type="evidence" value="ECO:0007669"/>
    <property type="project" value="TreeGrafter"/>
</dbReference>
<accession>A0A1I0ZIK5</accession>
<evidence type="ECO:0000259" key="3">
    <source>
        <dbReference type="Pfam" id="PF00496"/>
    </source>
</evidence>
<dbReference type="STRING" id="988821.SAMN05421867_11112"/>